<feature type="domain" description="SCP" evidence="2">
    <location>
        <begin position="50"/>
        <end position="164"/>
    </location>
</feature>
<dbReference type="Pfam" id="PF00188">
    <property type="entry name" value="CAP"/>
    <property type="match status" value="1"/>
</dbReference>
<gene>
    <name evidence="3" type="ORF">GCM10007094_16200</name>
</gene>
<dbReference type="PANTHER" id="PTHR31157">
    <property type="entry name" value="SCP DOMAIN-CONTAINING PROTEIN"/>
    <property type="match status" value="1"/>
</dbReference>
<evidence type="ECO:0000256" key="1">
    <source>
        <dbReference type="SAM" id="SignalP"/>
    </source>
</evidence>
<dbReference type="Gene3D" id="3.40.33.10">
    <property type="entry name" value="CAP"/>
    <property type="match status" value="1"/>
</dbReference>
<organism evidence="3 4">
    <name type="scientific">Pseudovibrio japonicus</name>
    <dbReference type="NCBI Taxonomy" id="366534"/>
    <lineage>
        <taxon>Bacteria</taxon>
        <taxon>Pseudomonadati</taxon>
        <taxon>Pseudomonadota</taxon>
        <taxon>Alphaproteobacteria</taxon>
        <taxon>Hyphomicrobiales</taxon>
        <taxon>Stappiaceae</taxon>
        <taxon>Pseudovibrio</taxon>
    </lineage>
</organism>
<keyword evidence="1" id="KW-0732">Signal</keyword>
<proteinExistence type="predicted"/>
<evidence type="ECO:0000259" key="2">
    <source>
        <dbReference type="Pfam" id="PF00188"/>
    </source>
</evidence>
<dbReference type="InterPro" id="IPR014044">
    <property type="entry name" value="CAP_dom"/>
</dbReference>
<feature type="signal peptide" evidence="1">
    <location>
        <begin position="1"/>
        <end position="25"/>
    </location>
</feature>
<dbReference type="Proteomes" id="UP000637980">
    <property type="component" value="Unassembled WGS sequence"/>
</dbReference>
<protein>
    <recommendedName>
        <fullName evidence="2">SCP domain-containing protein</fullName>
    </recommendedName>
</protein>
<comment type="caution">
    <text evidence="3">The sequence shown here is derived from an EMBL/GenBank/DDBJ whole genome shotgun (WGS) entry which is preliminary data.</text>
</comment>
<dbReference type="RefSeq" id="WP_189436239.1">
    <property type="nucleotide sequence ID" value="NZ_BMXE01000002.1"/>
</dbReference>
<dbReference type="SUPFAM" id="SSF55797">
    <property type="entry name" value="PR-1-like"/>
    <property type="match status" value="1"/>
</dbReference>
<dbReference type="PANTHER" id="PTHR31157:SF1">
    <property type="entry name" value="SCP DOMAIN-CONTAINING PROTEIN"/>
    <property type="match status" value="1"/>
</dbReference>
<sequence length="170" mass="18208">MKKFRGGGIALVLAVGLALVGCVNTDETPSYYQNLESHSAQIDGNVVASMISSYRAQKDRPPVSIDPTLTRIAQAQADGMARAEDVNAARKGNLRLSVLMNEVGQGDVPAVNNLSAGYRRWAEAFSGWRDSPKHNAVMLDAEGTRIGIATAYAPGSKYKVFWSLVVAGPR</sequence>
<evidence type="ECO:0000313" key="4">
    <source>
        <dbReference type="Proteomes" id="UP000637980"/>
    </source>
</evidence>
<accession>A0ABQ3EES4</accession>
<dbReference type="CDD" id="cd05379">
    <property type="entry name" value="CAP_bacterial"/>
    <property type="match status" value="1"/>
</dbReference>
<feature type="chain" id="PRO_5046023264" description="SCP domain-containing protein" evidence="1">
    <location>
        <begin position="26"/>
        <end position="170"/>
    </location>
</feature>
<name>A0ABQ3EES4_9HYPH</name>
<dbReference type="PROSITE" id="PS51257">
    <property type="entry name" value="PROKAR_LIPOPROTEIN"/>
    <property type="match status" value="1"/>
</dbReference>
<dbReference type="EMBL" id="BMXE01000002">
    <property type="protein sequence ID" value="GHB28437.1"/>
    <property type="molecule type" value="Genomic_DNA"/>
</dbReference>
<reference evidence="4" key="1">
    <citation type="journal article" date="2019" name="Int. J. Syst. Evol. Microbiol.">
        <title>The Global Catalogue of Microorganisms (GCM) 10K type strain sequencing project: providing services to taxonomists for standard genome sequencing and annotation.</title>
        <authorList>
            <consortium name="The Broad Institute Genomics Platform"/>
            <consortium name="The Broad Institute Genome Sequencing Center for Infectious Disease"/>
            <person name="Wu L."/>
            <person name="Ma J."/>
        </authorList>
    </citation>
    <scope>NUCLEOTIDE SEQUENCE [LARGE SCALE GENOMIC DNA]</scope>
    <source>
        <strain evidence="4">KCTC 12861</strain>
    </source>
</reference>
<keyword evidence="4" id="KW-1185">Reference proteome</keyword>
<evidence type="ECO:0000313" key="3">
    <source>
        <dbReference type="EMBL" id="GHB28437.1"/>
    </source>
</evidence>
<dbReference type="InterPro" id="IPR035940">
    <property type="entry name" value="CAP_sf"/>
</dbReference>